<evidence type="ECO:0000256" key="5">
    <source>
        <dbReference type="ARBA" id="ARBA00022679"/>
    </source>
</evidence>
<evidence type="ECO:0000256" key="7">
    <source>
        <dbReference type="ARBA" id="ARBA00022898"/>
    </source>
</evidence>
<dbReference type="RefSeq" id="WP_094485076.1">
    <property type="nucleotide sequence ID" value="NZ_NOXX01000114.1"/>
</dbReference>
<dbReference type="EMBL" id="NOXX01000114">
    <property type="protein sequence ID" value="OYQ48943.1"/>
    <property type="molecule type" value="Genomic_DNA"/>
</dbReference>
<keyword evidence="7" id="KW-0663">Pyridoxal phosphate</keyword>
<evidence type="ECO:0000256" key="1">
    <source>
        <dbReference type="ARBA" id="ARBA00003469"/>
    </source>
</evidence>
<evidence type="ECO:0000256" key="8">
    <source>
        <dbReference type="ARBA" id="ARBA00022977"/>
    </source>
</evidence>
<comment type="pathway">
    <text evidence="2">Cofactor biosynthesis; thiamine diphosphate biosynthesis.</text>
</comment>
<proteinExistence type="inferred from homology"/>
<organism evidence="13 14">
    <name type="scientific">Flavobacterium aurantiibacter</name>
    <dbReference type="NCBI Taxonomy" id="2023067"/>
    <lineage>
        <taxon>Bacteria</taxon>
        <taxon>Pseudomonadati</taxon>
        <taxon>Bacteroidota</taxon>
        <taxon>Flavobacteriia</taxon>
        <taxon>Flavobacteriales</taxon>
        <taxon>Flavobacteriaceae</taxon>
        <taxon>Flavobacterium</taxon>
    </lineage>
</organism>
<feature type="domain" description="SsuA/THI5-like" evidence="12">
    <location>
        <begin position="13"/>
        <end position="231"/>
    </location>
</feature>
<comment type="caution">
    <text evidence="13">The sequence shown here is derived from an EMBL/GenBank/DDBJ whole genome shotgun (WGS) entry which is preliminary data.</text>
</comment>
<evidence type="ECO:0000259" key="12">
    <source>
        <dbReference type="Pfam" id="PF09084"/>
    </source>
</evidence>
<dbReference type="Proteomes" id="UP000216035">
    <property type="component" value="Unassembled WGS sequence"/>
</dbReference>
<protein>
    <recommendedName>
        <fullName evidence="10">Thiamine pyrimidine synthase</fullName>
    </recommendedName>
</protein>
<keyword evidence="5" id="KW-0808">Transferase</keyword>
<evidence type="ECO:0000256" key="6">
    <source>
        <dbReference type="ARBA" id="ARBA00022723"/>
    </source>
</evidence>
<evidence type="ECO:0000256" key="2">
    <source>
        <dbReference type="ARBA" id="ARBA00004948"/>
    </source>
</evidence>
<accession>A0A256A5I1</accession>
<evidence type="ECO:0000256" key="11">
    <source>
        <dbReference type="ARBA" id="ARBA00048179"/>
    </source>
</evidence>
<dbReference type="AlphaFoldDB" id="A0A256A5I1"/>
<comment type="similarity">
    <text evidence="3">Belongs to the NMT1/THI5 family.</text>
</comment>
<reference evidence="13 14" key="1">
    <citation type="submission" date="2017-07" db="EMBL/GenBank/DDBJ databases">
        <title>Flavobacterium cyanobacteriorum sp. nov., isolated from cyanobacterial aggregates in a eutrophic lake.</title>
        <authorList>
            <person name="Cai H."/>
        </authorList>
    </citation>
    <scope>NUCLEOTIDE SEQUENCE [LARGE SCALE GENOMIC DNA]</scope>
    <source>
        <strain evidence="13 14">TH167</strain>
    </source>
</reference>
<dbReference type="Gene3D" id="3.40.190.10">
    <property type="entry name" value="Periplasmic binding protein-like II"/>
    <property type="match status" value="2"/>
</dbReference>
<keyword evidence="14" id="KW-1185">Reference proteome</keyword>
<evidence type="ECO:0000313" key="13">
    <source>
        <dbReference type="EMBL" id="OYQ48943.1"/>
    </source>
</evidence>
<dbReference type="InterPro" id="IPR015168">
    <property type="entry name" value="SsuA/THI5"/>
</dbReference>
<dbReference type="PANTHER" id="PTHR31528">
    <property type="entry name" value="4-AMINO-5-HYDROXYMETHYL-2-METHYLPYRIMIDINE PHOSPHATE SYNTHASE THI11-RELATED"/>
    <property type="match status" value="1"/>
</dbReference>
<evidence type="ECO:0000256" key="4">
    <source>
        <dbReference type="ARBA" id="ARBA00011738"/>
    </source>
</evidence>
<keyword evidence="8" id="KW-0784">Thiamine biosynthesis</keyword>
<dbReference type="PANTHER" id="PTHR31528:SF1">
    <property type="entry name" value="4-AMINO-5-HYDROXYMETHYL-2-METHYLPYRIMIDINE PHOSPHATE SYNTHASE THI11-RELATED"/>
    <property type="match status" value="1"/>
</dbReference>
<keyword evidence="9" id="KW-0408">Iron</keyword>
<dbReference type="SUPFAM" id="SSF53850">
    <property type="entry name" value="Periplasmic binding protein-like II"/>
    <property type="match status" value="1"/>
</dbReference>
<keyword evidence="6" id="KW-0479">Metal-binding</keyword>
<evidence type="ECO:0000313" key="14">
    <source>
        <dbReference type="Proteomes" id="UP000216035"/>
    </source>
</evidence>
<comment type="function">
    <text evidence="1">Responsible for the formation of the pyrimidine heterocycle in the thiamine biosynthesis pathway. Catalyzes the formation of hydroxymethylpyrimidine phosphate (HMP-P) from histidine and pyridoxal phosphate (PLP). The protein uses PLP and the active site histidine to form HMP-P, generating an inactive enzyme. The enzyme can only undergo a single turnover, which suggests it is a suicide enzyme.</text>
</comment>
<evidence type="ECO:0000256" key="3">
    <source>
        <dbReference type="ARBA" id="ARBA00009406"/>
    </source>
</evidence>
<gene>
    <name evidence="13" type="ORF">CHX27_01885</name>
</gene>
<dbReference type="OrthoDB" id="9815602at2"/>
<evidence type="ECO:0000256" key="10">
    <source>
        <dbReference type="ARBA" id="ARBA00033171"/>
    </source>
</evidence>
<dbReference type="GO" id="GO:0009228">
    <property type="term" value="P:thiamine biosynthetic process"/>
    <property type="evidence" value="ECO:0007669"/>
    <property type="project" value="UniProtKB-KW"/>
</dbReference>
<dbReference type="InterPro" id="IPR027939">
    <property type="entry name" value="NMT1/THI5"/>
</dbReference>
<name>A0A256A5I1_9FLAO</name>
<dbReference type="GO" id="GO:0016740">
    <property type="term" value="F:transferase activity"/>
    <property type="evidence" value="ECO:0007669"/>
    <property type="project" value="UniProtKB-KW"/>
</dbReference>
<comment type="catalytic activity">
    <reaction evidence="11">
        <text>N(6)-(pyridoxal phosphate)-L-lysyl-[4-amino-5-hydroxymethyl-2-methylpyrimidine phosphate synthase] + L-histidyl-[4-amino-5-hydroxymethyl-2-methylpyrimidine phosphate synthase] + 2 Fe(3+) + 4 H2O = L-lysyl-[4-amino-5-hydroxymethyl-2-methylpyrimidine phosphate synthase] + (2S)-2-amino-5-hydroxy-4-oxopentanoyl-[4-amino-5-hydroxymethyl-2-methylpyrimidine phosphate synthase] + 4-amino-2-methyl-5-(phosphooxymethyl)pyrimidine + 3-oxopropanoate + 2 Fe(2+) + 2 H(+)</text>
        <dbReference type="Rhea" id="RHEA:65756"/>
        <dbReference type="Rhea" id="RHEA-COMP:16892"/>
        <dbReference type="Rhea" id="RHEA-COMP:16893"/>
        <dbReference type="Rhea" id="RHEA-COMP:16894"/>
        <dbReference type="Rhea" id="RHEA-COMP:16895"/>
        <dbReference type="ChEBI" id="CHEBI:15377"/>
        <dbReference type="ChEBI" id="CHEBI:15378"/>
        <dbReference type="ChEBI" id="CHEBI:29033"/>
        <dbReference type="ChEBI" id="CHEBI:29034"/>
        <dbReference type="ChEBI" id="CHEBI:29969"/>
        <dbReference type="ChEBI" id="CHEBI:29979"/>
        <dbReference type="ChEBI" id="CHEBI:33190"/>
        <dbReference type="ChEBI" id="CHEBI:58354"/>
        <dbReference type="ChEBI" id="CHEBI:143915"/>
        <dbReference type="ChEBI" id="CHEBI:157692"/>
    </reaction>
    <physiologicalReaction direction="left-to-right" evidence="11">
        <dbReference type="Rhea" id="RHEA:65757"/>
    </physiologicalReaction>
</comment>
<comment type="subunit">
    <text evidence="4">Homodimer.</text>
</comment>
<evidence type="ECO:0000256" key="9">
    <source>
        <dbReference type="ARBA" id="ARBA00023004"/>
    </source>
</evidence>
<dbReference type="GO" id="GO:0046872">
    <property type="term" value="F:metal ion binding"/>
    <property type="evidence" value="ECO:0007669"/>
    <property type="project" value="UniProtKB-KW"/>
</dbReference>
<dbReference type="Pfam" id="PF09084">
    <property type="entry name" value="NMT1"/>
    <property type="match status" value="1"/>
</dbReference>
<sequence>MTTLKLALDWTPNVNHIGFLIAKELGFYSDKGIDVQIVSPRDDNYQLTPGKKLELDRADLAIAPFETVISLNNKGNKVNARAVYAILQEDLSCIVALQSSDIAAPKDLDGKVYSSYNARYEDAIVQQMVFNDGGTGSVVFSYPDKLEIWNSLLNGTADATWIFDNWEGVDVKLKDVAINKFRMADYGIPYGYSPVVLAKKEQIEQDHESFSNFVKATKKGFLLAKAQPEQAIEILRKYVVPYDLQYIDLRESLARTVGYFGDEQSCGFMKPERVTAFLNWLVESKLEHTIILEQELFTNDLLQ</sequence>